<dbReference type="GO" id="GO:0003723">
    <property type="term" value="F:RNA binding"/>
    <property type="evidence" value="ECO:0007669"/>
    <property type="project" value="InterPro"/>
</dbReference>
<organism evidence="2 3">
    <name type="scientific">Cyprinus carpio</name>
    <name type="common">Common carp</name>
    <dbReference type="NCBI Taxonomy" id="7962"/>
    <lineage>
        <taxon>Eukaryota</taxon>
        <taxon>Metazoa</taxon>
        <taxon>Chordata</taxon>
        <taxon>Craniata</taxon>
        <taxon>Vertebrata</taxon>
        <taxon>Euteleostomi</taxon>
        <taxon>Actinopterygii</taxon>
        <taxon>Neopterygii</taxon>
        <taxon>Teleostei</taxon>
        <taxon>Ostariophysi</taxon>
        <taxon>Cypriniformes</taxon>
        <taxon>Cyprinidae</taxon>
        <taxon>Cyprininae</taxon>
        <taxon>Cyprinus</taxon>
    </lineage>
</organism>
<dbReference type="Gene3D" id="3.80.10.10">
    <property type="entry name" value="Ribonuclease Inhibitor"/>
    <property type="match status" value="1"/>
</dbReference>
<name>A0A8C2KPD5_CYPCA</name>
<dbReference type="InterPro" id="IPR015245">
    <property type="entry name" value="Tap_RNA-bd"/>
</dbReference>
<dbReference type="SUPFAM" id="SSF54928">
    <property type="entry name" value="RNA-binding domain, RBD"/>
    <property type="match status" value="1"/>
</dbReference>
<dbReference type="Gene3D" id="3.30.70.330">
    <property type="match status" value="1"/>
</dbReference>
<dbReference type="Proteomes" id="UP000694701">
    <property type="component" value="Unplaced"/>
</dbReference>
<dbReference type="InterPro" id="IPR012677">
    <property type="entry name" value="Nucleotide-bd_a/b_plait_sf"/>
</dbReference>
<dbReference type="InterPro" id="IPR035979">
    <property type="entry name" value="RBD_domain_sf"/>
</dbReference>
<dbReference type="PROSITE" id="PS51281">
    <property type="entry name" value="TAP_C"/>
    <property type="match status" value="1"/>
</dbReference>
<feature type="domain" description="TAP-C" evidence="1">
    <location>
        <begin position="319"/>
        <end position="341"/>
    </location>
</feature>
<dbReference type="PANTHER" id="PTHR10662:SF22">
    <property type="entry name" value="NUCLEAR RNA EXPORT FACTOR 1"/>
    <property type="match status" value="1"/>
</dbReference>
<evidence type="ECO:0000313" key="3">
    <source>
        <dbReference type="Proteomes" id="UP000694701"/>
    </source>
</evidence>
<evidence type="ECO:0000259" key="1">
    <source>
        <dbReference type="PROSITE" id="PS51281"/>
    </source>
</evidence>
<dbReference type="AlphaFoldDB" id="A0A8C2KPD5"/>
<dbReference type="GO" id="GO:0016973">
    <property type="term" value="P:poly(A)+ mRNA export from nucleus"/>
    <property type="evidence" value="ECO:0007669"/>
    <property type="project" value="TreeGrafter"/>
</dbReference>
<reference evidence="2" key="1">
    <citation type="submission" date="2025-08" db="UniProtKB">
        <authorList>
            <consortium name="Ensembl"/>
        </authorList>
    </citation>
    <scope>IDENTIFICATION</scope>
</reference>
<dbReference type="Pfam" id="PF24048">
    <property type="entry name" value="LRR_NXF1-5"/>
    <property type="match status" value="1"/>
</dbReference>
<dbReference type="InterPro" id="IPR005637">
    <property type="entry name" value="TAP_C_dom"/>
</dbReference>
<dbReference type="PANTHER" id="PTHR10662">
    <property type="entry name" value="NUCLEAR RNA EXPORT FACTOR"/>
    <property type="match status" value="1"/>
</dbReference>
<dbReference type="Ensembl" id="ENSCCRT00020122125.1">
    <property type="protein sequence ID" value="ENSCCRP00020111863.1"/>
    <property type="gene ID" value="ENSCCRG00020050804.1"/>
</dbReference>
<dbReference type="GO" id="GO:0005634">
    <property type="term" value="C:nucleus"/>
    <property type="evidence" value="ECO:0007669"/>
    <property type="project" value="InterPro"/>
</dbReference>
<protein>
    <submittedName>
        <fullName evidence="2">Zgc:153681</fullName>
    </submittedName>
</protein>
<dbReference type="InterPro" id="IPR032675">
    <property type="entry name" value="LRR_dom_sf"/>
</dbReference>
<dbReference type="GO" id="GO:0005737">
    <property type="term" value="C:cytoplasm"/>
    <property type="evidence" value="ECO:0007669"/>
    <property type="project" value="InterPro"/>
</dbReference>
<dbReference type="InterPro" id="IPR057125">
    <property type="entry name" value="NXF1/2/3/5-like_LRR"/>
</dbReference>
<dbReference type="Pfam" id="PF09162">
    <property type="entry name" value="Tap-RNA_bind"/>
    <property type="match status" value="1"/>
</dbReference>
<sequence>MYSGILPFMENLIFVKHVCVSDHDGRWLGVCQGWGSIKACLHSDSVCVQHRVAAPERFRLGPPGRFQGGSVDVSVMGSQYGMSQQRLIPYGHSSRREEGWMDMIGGGNAHRFVAEDSERGGKIWFKITVRYDKKSHLTSQNLCPIAFIPLHYSTEGHKVYFCLEDAAAASALCKLTRRVTERKGNRVVVFMNCCSSPPFLQSELKPQDLKPLLVQKSLDLNSICTDPDLVSCNTEMMLNRKNCMQAVIKVIQENIPEVRLKKIVSGHSSVFITVPAQNSGLIVNDELFVRNTTSEEIRCAFAAPAAAPSISSVLPTLTASQQEVLSTFSQNSEMNLEWSQK</sequence>
<accession>A0A8C2KPD5</accession>
<dbReference type="Gene3D" id="1.10.8.10">
    <property type="entry name" value="DNA helicase RuvA subunit, C-terminal domain"/>
    <property type="match status" value="1"/>
</dbReference>
<proteinExistence type="predicted"/>
<dbReference type="InterPro" id="IPR030217">
    <property type="entry name" value="NXF_fam"/>
</dbReference>
<evidence type="ECO:0000313" key="2">
    <source>
        <dbReference type="Ensembl" id="ENSCCRP00020111863.1"/>
    </source>
</evidence>